<comment type="caution">
    <text evidence="2">The sequence shown here is derived from an EMBL/GenBank/DDBJ whole genome shotgun (WGS) entry which is preliminary data.</text>
</comment>
<protein>
    <submittedName>
        <fullName evidence="2">Uncharacterized protein</fullName>
    </submittedName>
</protein>
<dbReference type="EMBL" id="CABDUW010000379">
    <property type="protein sequence ID" value="VTJ67372.1"/>
    <property type="molecule type" value="Genomic_DNA"/>
</dbReference>
<reference evidence="2" key="1">
    <citation type="submission" date="2019-04" db="EMBL/GenBank/DDBJ databases">
        <authorList>
            <person name="Alioto T."/>
            <person name="Alioto T."/>
        </authorList>
    </citation>
    <scope>NUCLEOTIDE SEQUENCE [LARGE SCALE GENOMIC DNA]</scope>
</reference>
<feature type="region of interest" description="Disordered" evidence="1">
    <location>
        <begin position="72"/>
        <end position="91"/>
    </location>
</feature>
<organism evidence="2 3">
    <name type="scientific">Marmota monax</name>
    <name type="common">Woodchuck</name>
    <dbReference type="NCBI Taxonomy" id="9995"/>
    <lineage>
        <taxon>Eukaryota</taxon>
        <taxon>Metazoa</taxon>
        <taxon>Chordata</taxon>
        <taxon>Craniata</taxon>
        <taxon>Vertebrata</taxon>
        <taxon>Euteleostomi</taxon>
        <taxon>Mammalia</taxon>
        <taxon>Eutheria</taxon>
        <taxon>Euarchontoglires</taxon>
        <taxon>Glires</taxon>
        <taxon>Rodentia</taxon>
        <taxon>Sciuromorpha</taxon>
        <taxon>Sciuridae</taxon>
        <taxon>Xerinae</taxon>
        <taxon>Marmotini</taxon>
        <taxon>Marmota</taxon>
    </lineage>
</organism>
<dbReference type="AlphaFoldDB" id="A0A5E4BFK1"/>
<accession>A0A5E4BFK1</accession>
<gene>
    <name evidence="2" type="ORF">MONAX_5E016631</name>
</gene>
<keyword evidence="3" id="KW-1185">Reference proteome</keyword>
<dbReference type="Proteomes" id="UP000335636">
    <property type="component" value="Unassembled WGS sequence"/>
</dbReference>
<sequence>TNLCDSALNAPTETTCQLLCEPEEVNTNRAFIGSGHRIEMGLGRAGQDPPVASDTRQRERTVAIRMGYHHGRELTSPECGGGDNFIETSGS</sequence>
<feature type="non-terminal residue" evidence="2">
    <location>
        <position position="1"/>
    </location>
</feature>
<proteinExistence type="predicted"/>
<evidence type="ECO:0000313" key="3">
    <source>
        <dbReference type="Proteomes" id="UP000335636"/>
    </source>
</evidence>
<evidence type="ECO:0000256" key="1">
    <source>
        <dbReference type="SAM" id="MobiDB-lite"/>
    </source>
</evidence>
<evidence type="ECO:0000313" key="2">
    <source>
        <dbReference type="EMBL" id="VTJ67372.1"/>
    </source>
</evidence>
<name>A0A5E4BFK1_MARMO</name>
<feature type="non-terminal residue" evidence="2">
    <location>
        <position position="91"/>
    </location>
</feature>